<dbReference type="Gene3D" id="3.90.75.20">
    <property type="match status" value="1"/>
</dbReference>
<keyword evidence="1" id="KW-0805">Transcription regulation</keyword>
<dbReference type="SMART" id="SM00380">
    <property type="entry name" value="AP2"/>
    <property type="match status" value="1"/>
</dbReference>
<evidence type="ECO:0000256" key="1">
    <source>
        <dbReference type="ARBA" id="ARBA00023015"/>
    </source>
</evidence>
<dbReference type="EMBL" id="CP036432">
    <property type="protein sequence ID" value="QDV87054.1"/>
    <property type="molecule type" value="Genomic_DNA"/>
</dbReference>
<sequence>MVRIFLRAIPEHLKARLIGDGLAEIPVKDTVAIIDESSIDNVQRFRWELHGSWKCPGATKYARTRSSFFDRDGQRRPVLMHRLILDFPLFVVDHRDRNGLNNVRENLRAATPWQNSVNTWSRGGTSRFVGVHWDKSANCWCVQIRHKRKLETIGYFQNEEAAAEAFDKRAIELRGEFAALNFPEMHGRVFDNPACRSEIPGDSIACSRAAS</sequence>
<dbReference type="EMBL" id="CP036432">
    <property type="protein sequence ID" value="QDV86976.1"/>
    <property type="molecule type" value="Genomic_DNA"/>
</dbReference>
<dbReference type="Proteomes" id="UP000318081">
    <property type="component" value="Chromosome"/>
</dbReference>
<dbReference type="InterPro" id="IPR036955">
    <property type="entry name" value="AP2/ERF_dom_sf"/>
</dbReference>
<organism evidence="6 7">
    <name type="scientific">Stieleria magnilauensis</name>
    <dbReference type="NCBI Taxonomy" id="2527963"/>
    <lineage>
        <taxon>Bacteria</taxon>
        <taxon>Pseudomonadati</taxon>
        <taxon>Planctomycetota</taxon>
        <taxon>Planctomycetia</taxon>
        <taxon>Pirellulales</taxon>
        <taxon>Pirellulaceae</taxon>
        <taxon>Stieleria</taxon>
    </lineage>
</organism>
<evidence type="ECO:0000259" key="4">
    <source>
        <dbReference type="PROSITE" id="PS51032"/>
    </source>
</evidence>
<name>A0ABX5Y4L6_9BACT</name>
<dbReference type="InterPro" id="IPR044925">
    <property type="entry name" value="His-Me_finger_sf"/>
</dbReference>
<dbReference type="SUPFAM" id="SSF54060">
    <property type="entry name" value="His-Me finger endonucleases"/>
    <property type="match status" value="1"/>
</dbReference>
<evidence type="ECO:0000313" key="6">
    <source>
        <dbReference type="EMBL" id="QDV87054.1"/>
    </source>
</evidence>
<dbReference type="InterPro" id="IPR016177">
    <property type="entry name" value="DNA-bd_dom_sf"/>
</dbReference>
<evidence type="ECO:0000256" key="2">
    <source>
        <dbReference type="ARBA" id="ARBA00023125"/>
    </source>
</evidence>
<gene>
    <name evidence="5" type="ORF">TBK1r_60030</name>
    <name evidence="6" type="ORF">TBK1r_60810</name>
</gene>
<evidence type="ECO:0000313" key="5">
    <source>
        <dbReference type="EMBL" id="QDV86976.1"/>
    </source>
</evidence>
<dbReference type="InterPro" id="IPR001471">
    <property type="entry name" value="AP2/ERF_dom"/>
</dbReference>
<evidence type="ECO:0000313" key="7">
    <source>
        <dbReference type="Proteomes" id="UP000318081"/>
    </source>
</evidence>
<dbReference type="SUPFAM" id="SSF54171">
    <property type="entry name" value="DNA-binding domain"/>
    <property type="match status" value="1"/>
</dbReference>
<reference evidence="6 7" key="1">
    <citation type="submission" date="2019-02" db="EMBL/GenBank/DDBJ databases">
        <title>Deep-cultivation of Planctomycetes and their phenomic and genomic characterization uncovers novel biology.</title>
        <authorList>
            <person name="Wiegand S."/>
            <person name="Jogler M."/>
            <person name="Boedeker C."/>
            <person name="Pinto D."/>
            <person name="Vollmers J."/>
            <person name="Rivas-Marin E."/>
            <person name="Kohn T."/>
            <person name="Peeters S.H."/>
            <person name="Heuer A."/>
            <person name="Rast P."/>
            <person name="Oberbeckmann S."/>
            <person name="Bunk B."/>
            <person name="Jeske O."/>
            <person name="Meyerdierks A."/>
            <person name="Storesund J.E."/>
            <person name="Kallscheuer N."/>
            <person name="Luecker S."/>
            <person name="Lage O.M."/>
            <person name="Pohl T."/>
            <person name="Merkel B.J."/>
            <person name="Hornburger P."/>
            <person name="Mueller R.-W."/>
            <person name="Bruemmer F."/>
            <person name="Labrenz M."/>
            <person name="Spormann A.M."/>
            <person name="Op den Camp H."/>
            <person name="Overmann J."/>
            <person name="Amann R."/>
            <person name="Jetten M.S.M."/>
            <person name="Mascher T."/>
            <person name="Medema M.H."/>
            <person name="Devos D.P."/>
            <person name="Kaster A.-K."/>
            <person name="Ovreas L."/>
            <person name="Rohde M."/>
            <person name="Galperin M.Y."/>
            <person name="Jogler C."/>
        </authorList>
    </citation>
    <scope>NUCLEOTIDE SEQUENCE [LARGE SCALE GENOMIC DNA]</scope>
    <source>
        <strain evidence="6 7">TBK1r</strain>
    </source>
</reference>
<protein>
    <submittedName>
        <fullName evidence="6">AP2 domain protein</fullName>
    </submittedName>
</protein>
<dbReference type="PROSITE" id="PS51032">
    <property type="entry name" value="AP2_ERF"/>
    <property type="match status" value="1"/>
</dbReference>
<evidence type="ECO:0000256" key="3">
    <source>
        <dbReference type="ARBA" id="ARBA00023163"/>
    </source>
</evidence>
<keyword evidence="3" id="KW-0804">Transcription</keyword>
<feature type="domain" description="AP2/ERF" evidence="4">
    <location>
        <begin position="127"/>
        <end position="183"/>
    </location>
</feature>
<keyword evidence="2" id="KW-0238">DNA-binding</keyword>
<keyword evidence="7" id="KW-1185">Reference proteome</keyword>
<dbReference type="Gene3D" id="3.30.730.10">
    <property type="entry name" value="AP2/ERF domain"/>
    <property type="match status" value="1"/>
</dbReference>
<proteinExistence type="predicted"/>
<accession>A0ABX5Y4L6</accession>